<comment type="similarity">
    <text evidence="1">Belongs to the TRAFAC class TrmE-Era-EngA-EngB-Septin-like GTPase superfamily. AIG1/Toc34/Toc159-like paraseptin GTPase family. IAN subfamily.</text>
</comment>
<dbReference type="KEGG" id="caua:113045197"/>
<evidence type="ECO:0000256" key="2">
    <source>
        <dbReference type="ARBA" id="ARBA00022741"/>
    </source>
</evidence>
<feature type="region of interest" description="Disordered" evidence="5">
    <location>
        <begin position="1"/>
        <end position="27"/>
    </location>
</feature>
<keyword evidence="6" id="KW-0472">Membrane</keyword>
<evidence type="ECO:0000256" key="6">
    <source>
        <dbReference type="SAM" id="Phobius"/>
    </source>
</evidence>
<evidence type="ECO:0000256" key="3">
    <source>
        <dbReference type="ARBA" id="ARBA00023134"/>
    </source>
</evidence>
<proteinExistence type="inferred from homology"/>
<dbReference type="InterPro" id="IPR006703">
    <property type="entry name" value="G_AIG1"/>
</dbReference>
<evidence type="ECO:0000256" key="1">
    <source>
        <dbReference type="ARBA" id="ARBA00008535"/>
    </source>
</evidence>
<evidence type="ECO:0000313" key="8">
    <source>
        <dbReference type="Proteomes" id="UP000515129"/>
    </source>
</evidence>
<dbReference type="Proteomes" id="UP000515129">
    <property type="component" value="Chromosome 27"/>
</dbReference>
<keyword evidence="2" id="KW-0547">Nucleotide-binding</keyword>
<dbReference type="OrthoDB" id="8954335at2759"/>
<keyword evidence="8" id="KW-1185">Reference proteome</keyword>
<dbReference type="RefSeq" id="XP_026061196.1">
    <property type="nucleotide sequence ID" value="XM_026205411.1"/>
</dbReference>
<evidence type="ECO:0000256" key="4">
    <source>
        <dbReference type="SAM" id="Coils"/>
    </source>
</evidence>
<evidence type="ECO:0000259" key="7">
    <source>
        <dbReference type="PROSITE" id="PS51720"/>
    </source>
</evidence>
<dbReference type="PANTHER" id="PTHR10903:SF182">
    <property type="entry name" value="GTPASE IMAP FAMILY MEMBER 4"/>
    <property type="match status" value="1"/>
</dbReference>
<dbReference type="AlphaFoldDB" id="A0A6P6JMX8"/>
<dbReference type="Pfam" id="PF04548">
    <property type="entry name" value="AIG1"/>
    <property type="match status" value="1"/>
</dbReference>
<dbReference type="SUPFAM" id="SSF52540">
    <property type="entry name" value="P-loop containing nucleoside triphosphate hydrolases"/>
    <property type="match status" value="1"/>
</dbReference>
<dbReference type="Gene3D" id="3.40.50.300">
    <property type="entry name" value="P-loop containing nucleotide triphosphate hydrolases"/>
    <property type="match status" value="1"/>
</dbReference>
<feature type="coiled-coil region" evidence="4">
    <location>
        <begin position="293"/>
        <end position="384"/>
    </location>
</feature>
<organism evidence="8 9">
    <name type="scientific">Carassius auratus</name>
    <name type="common">Goldfish</name>
    <dbReference type="NCBI Taxonomy" id="7957"/>
    <lineage>
        <taxon>Eukaryota</taxon>
        <taxon>Metazoa</taxon>
        <taxon>Chordata</taxon>
        <taxon>Craniata</taxon>
        <taxon>Vertebrata</taxon>
        <taxon>Euteleostomi</taxon>
        <taxon>Actinopterygii</taxon>
        <taxon>Neopterygii</taxon>
        <taxon>Teleostei</taxon>
        <taxon>Ostariophysi</taxon>
        <taxon>Cypriniformes</taxon>
        <taxon>Cyprinidae</taxon>
        <taxon>Cyprininae</taxon>
        <taxon>Carassius</taxon>
    </lineage>
</organism>
<dbReference type="InterPro" id="IPR027417">
    <property type="entry name" value="P-loop_NTPase"/>
</dbReference>
<protein>
    <submittedName>
        <fullName evidence="9">GTPase IMAP family member 4-like</fullName>
    </submittedName>
</protein>
<gene>
    <name evidence="9" type="primary">LOC113045197</name>
</gene>
<feature type="domain" description="AIG1-type G" evidence="7">
    <location>
        <begin position="56"/>
        <end position="256"/>
    </location>
</feature>
<keyword evidence="6" id="KW-0812">Transmembrane</keyword>
<evidence type="ECO:0000313" key="9">
    <source>
        <dbReference type="RefSeq" id="XP_026061196.1"/>
    </source>
</evidence>
<feature type="transmembrane region" description="Helical" evidence="6">
    <location>
        <begin position="403"/>
        <end position="429"/>
    </location>
</feature>
<accession>A0A6P6JMX8</accession>
<dbReference type="PANTHER" id="PTHR10903">
    <property type="entry name" value="GTPASE, IMAP FAMILY MEMBER-RELATED"/>
    <property type="match status" value="1"/>
</dbReference>
<dbReference type="InterPro" id="IPR045058">
    <property type="entry name" value="GIMA/IAN/Toc"/>
</dbReference>
<reference evidence="9" key="1">
    <citation type="submission" date="2025-08" db="UniProtKB">
        <authorList>
            <consortium name="RefSeq"/>
        </authorList>
    </citation>
    <scope>IDENTIFICATION</scope>
    <source>
        <strain evidence="9">Wakin</strain>
        <tissue evidence="9">Muscle</tissue>
    </source>
</reference>
<dbReference type="GeneID" id="113045197"/>
<sequence>MINQGAGHRNQWSNRSSNGGNRDTQNVCFPSQTQIPPNTMIRGSPGSDPLTVNPALNELRLVLLGKTGAGKSATGNSILGNRCFNDELSMGSVTKECKRACGTVEGRNLVLVDTPGFFDTDLTEEQLKQEAIHCLAMSSPGPHAFLLVIPIERYTEEQQRTVDMILEMFCEDISNYSILIFSHADRLRGESIESFVLKQNRKVQDLVKRFGRRFVAFDNTNLTNPKQVSRLLQKVDELLVMNENRPFTNEVTEVMQKAQKIIEDRIQAEKAERTKKVKQEVRKLADARWREFLSYITEERQETERRRKRIQRRIDQMEADIKKEQQNVQPIPERLRRFIESLLTEMENMERLEERWMEEERERKEREEREQNNLEIWIQEEEQRRMSEGGHNNLLTPDYNKMLFMLTMFMLGIGASFAPALLLFLFPAAPVVETGFAAGLLTNLLAAEGWSFVWVVTGVAKAVVLTRCSIQ</sequence>
<evidence type="ECO:0000256" key="5">
    <source>
        <dbReference type="SAM" id="MobiDB-lite"/>
    </source>
</evidence>
<dbReference type="CDD" id="cd01852">
    <property type="entry name" value="AIG1"/>
    <property type="match status" value="1"/>
</dbReference>
<keyword evidence="6" id="KW-1133">Transmembrane helix</keyword>
<keyword evidence="3" id="KW-0342">GTP-binding</keyword>
<dbReference type="PROSITE" id="PS51720">
    <property type="entry name" value="G_AIG1"/>
    <property type="match status" value="1"/>
</dbReference>
<dbReference type="GO" id="GO:0005525">
    <property type="term" value="F:GTP binding"/>
    <property type="evidence" value="ECO:0007669"/>
    <property type="project" value="UniProtKB-KW"/>
</dbReference>
<feature type="compositionally biased region" description="Polar residues" evidence="5">
    <location>
        <begin position="10"/>
        <end position="27"/>
    </location>
</feature>
<name>A0A6P6JMX8_CARAU</name>
<dbReference type="FunFam" id="3.40.50.300:FF:002274">
    <property type="entry name" value="Si:dkeyp-69e1.8"/>
    <property type="match status" value="1"/>
</dbReference>
<keyword evidence="4" id="KW-0175">Coiled coil</keyword>